<dbReference type="GO" id="GO:0006741">
    <property type="term" value="P:NADP+ biosynthetic process"/>
    <property type="evidence" value="ECO:0007669"/>
    <property type="project" value="UniProtKB-UniRule"/>
</dbReference>
<feature type="binding site" evidence="6">
    <location>
        <begin position="186"/>
        <end position="191"/>
    </location>
    <ligand>
        <name>NAD(+)</name>
        <dbReference type="ChEBI" id="CHEBI:57540"/>
    </ligand>
</feature>
<comment type="catalytic activity">
    <reaction evidence="5 6">
        <text>NAD(+) + ATP = ADP + NADP(+) + H(+)</text>
        <dbReference type="Rhea" id="RHEA:18629"/>
        <dbReference type="ChEBI" id="CHEBI:15378"/>
        <dbReference type="ChEBI" id="CHEBI:30616"/>
        <dbReference type="ChEBI" id="CHEBI:57540"/>
        <dbReference type="ChEBI" id="CHEBI:58349"/>
        <dbReference type="ChEBI" id="CHEBI:456216"/>
        <dbReference type="EC" id="2.7.1.23"/>
    </reaction>
</comment>
<evidence type="ECO:0000256" key="3">
    <source>
        <dbReference type="ARBA" id="ARBA00022857"/>
    </source>
</evidence>
<dbReference type="RefSeq" id="WP_060935973.1">
    <property type="nucleotide sequence ID" value="NZ_KQ960464.1"/>
</dbReference>
<keyword evidence="1 6" id="KW-0808">Transferase</keyword>
<dbReference type="Proteomes" id="UP000070224">
    <property type="component" value="Unassembled WGS sequence"/>
</dbReference>
<dbReference type="InterPro" id="IPR002504">
    <property type="entry name" value="NADK"/>
</dbReference>
<dbReference type="HAMAP" id="MF_00361">
    <property type="entry name" value="NAD_kinase"/>
    <property type="match status" value="1"/>
</dbReference>
<dbReference type="Gene3D" id="2.60.200.30">
    <property type="entry name" value="Probable inorganic polyphosphate/atp-NAD kinase, domain 2"/>
    <property type="match status" value="1"/>
</dbReference>
<dbReference type="Pfam" id="PF01513">
    <property type="entry name" value="NAD_kinase"/>
    <property type="match status" value="1"/>
</dbReference>
<dbReference type="GO" id="GO:0003951">
    <property type="term" value="F:NAD+ kinase activity"/>
    <property type="evidence" value="ECO:0007669"/>
    <property type="project" value="UniProtKB-UniRule"/>
</dbReference>
<dbReference type="GO" id="GO:0005737">
    <property type="term" value="C:cytoplasm"/>
    <property type="evidence" value="ECO:0007669"/>
    <property type="project" value="UniProtKB-SubCell"/>
</dbReference>
<dbReference type="STRING" id="322095.HMPREF3185_01899"/>
<dbReference type="GO" id="GO:0005524">
    <property type="term" value="F:ATP binding"/>
    <property type="evidence" value="ECO:0007669"/>
    <property type="project" value="UniProtKB-KW"/>
</dbReference>
<feature type="active site" description="Proton acceptor" evidence="6">
    <location>
        <position position="75"/>
    </location>
</feature>
<feature type="binding site" evidence="6">
    <location>
        <position position="80"/>
    </location>
    <ligand>
        <name>NAD(+)</name>
        <dbReference type="ChEBI" id="CHEBI:57540"/>
    </ligand>
</feature>
<gene>
    <name evidence="6" type="primary">nadK</name>
    <name evidence="7" type="ORF">HMPREF3185_01899</name>
</gene>
<dbReference type="PATRIC" id="fig|322095.3.peg.1875"/>
<proteinExistence type="inferred from homology"/>
<dbReference type="GO" id="GO:0051287">
    <property type="term" value="F:NAD binding"/>
    <property type="evidence" value="ECO:0007669"/>
    <property type="project" value="UniProtKB-ARBA"/>
</dbReference>
<sequence>MYKIALIASSHLAAHAAHLTELLHLLDRPDVSLWCDRSFHRTLTTDFDLHPTIAGYIPADYSPLDMDFVISLGGDGTLLRAARRVFAEGTPVLGLNMGRLGFLTDRSVQEALPLLPRLFDGTYTTERRMLLSVEVDGAHYGEALNDVALLKRETGSMITLHARLADAELASYECDGLVISTPSGSTAYSLSAYGPLMMPQVRAMLITPIAPHSLTMRPLVIPEDETIELTVSARNNTFLIVLDGQTKILPCGAKITIRKSVNSLCLLHLDSYSFTDTLRKKLLWAAPVRE</sequence>
<dbReference type="Pfam" id="PF20143">
    <property type="entry name" value="NAD_kinase_C"/>
    <property type="match status" value="1"/>
</dbReference>
<evidence type="ECO:0000256" key="5">
    <source>
        <dbReference type="ARBA" id="ARBA00047925"/>
    </source>
</evidence>
<name>A0A134B1R5_9PORP</name>
<reference evidence="8" key="1">
    <citation type="submission" date="2016-01" db="EMBL/GenBank/DDBJ databases">
        <authorList>
            <person name="Mitreva M."/>
            <person name="Pepin K.H."/>
            <person name="Mihindukulasuriya K.A."/>
            <person name="Fulton R."/>
            <person name="Fronick C."/>
            <person name="O'Laughlin M."/>
            <person name="Miner T."/>
            <person name="Herter B."/>
            <person name="Rosa B.A."/>
            <person name="Cordes M."/>
            <person name="Tomlinson C."/>
            <person name="Wollam A."/>
            <person name="Palsikar V.B."/>
            <person name="Mardis E.R."/>
            <person name="Wilson R.K."/>
        </authorList>
    </citation>
    <scope>NUCLEOTIDE SEQUENCE [LARGE SCALE GENOMIC DNA]</scope>
    <source>
        <strain evidence="8">KA00683</strain>
    </source>
</reference>
<dbReference type="SUPFAM" id="SSF111331">
    <property type="entry name" value="NAD kinase/diacylglycerol kinase-like"/>
    <property type="match status" value="1"/>
</dbReference>
<dbReference type="AlphaFoldDB" id="A0A134B1R5"/>
<comment type="subcellular location">
    <subcellularLocation>
        <location evidence="6">Cytoplasm</location>
    </subcellularLocation>
</comment>
<feature type="binding site" evidence="6">
    <location>
        <position position="210"/>
    </location>
    <ligand>
        <name>NAD(+)</name>
        <dbReference type="ChEBI" id="CHEBI:57540"/>
    </ligand>
</feature>
<organism evidence="7 8">
    <name type="scientific">Porphyromonas somerae</name>
    <dbReference type="NCBI Taxonomy" id="322095"/>
    <lineage>
        <taxon>Bacteria</taxon>
        <taxon>Pseudomonadati</taxon>
        <taxon>Bacteroidota</taxon>
        <taxon>Bacteroidia</taxon>
        <taxon>Bacteroidales</taxon>
        <taxon>Porphyromonadaceae</taxon>
        <taxon>Porphyromonas</taxon>
    </lineage>
</organism>
<dbReference type="PANTHER" id="PTHR20275">
    <property type="entry name" value="NAD KINASE"/>
    <property type="match status" value="1"/>
</dbReference>
<dbReference type="GO" id="GO:0019674">
    <property type="term" value="P:NAD+ metabolic process"/>
    <property type="evidence" value="ECO:0007669"/>
    <property type="project" value="InterPro"/>
</dbReference>
<evidence type="ECO:0000256" key="2">
    <source>
        <dbReference type="ARBA" id="ARBA00022777"/>
    </source>
</evidence>
<keyword evidence="6" id="KW-0963">Cytoplasm</keyword>
<dbReference type="Gene3D" id="3.40.50.10330">
    <property type="entry name" value="Probable inorganic polyphosphate/atp-NAD kinase, domain 1"/>
    <property type="match status" value="1"/>
</dbReference>
<keyword evidence="2 6" id="KW-0418">Kinase</keyword>
<dbReference type="PANTHER" id="PTHR20275:SF0">
    <property type="entry name" value="NAD KINASE"/>
    <property type="match status" value="1"/>
</dbReference>
<dbReference type="InterPro" id="IPR017437">
    <property type="entry name" value="ATP-NAD_kinase_PpnK-typ_C"/>
</dbReference>
<dbReference type="EMBL" id="LSDK01000131">
    <property type="protein sequence ID" value="KXB73880.1"/>
    <property type="molecule type" value="Genomic_DNA"/>
</dbReference>
<comment type="caution">
    <text evidence="6">Lacks conserved residue(s) required for the propagation of feature annotation.</text>
</comment>
<dbReference type="GO" id="GO:0046872">
    <property type="term" value="F:metal ion binding"/>
    <property type="evidence" value="ECO:0007669"/>
    <property type="project" value="UniProtKB-UniRule"/>
</dbReference>
<dbReference type="EC" id="2.7.1.23" evidence="6"/>
<protein>
    <recommendedName>
        <fullName evidence="6">NAD kinase</fullName>
        <ecNumber evidence="6">2.7.1.23</ecNumber>
    </recommendedName>
    <alternativeName>
        <fullName evidence="6">ATP-dependent NAD kinase</fullName>
    </alternativeName>
</protein>
<dbReference type="InterPro" id="IPR017438">
    <property type="entry name" value="ATP-NAD_kinase_N"/>
</dbReference>
<keyword evidence="4 6" id="KW-0520">NAD</keyword>
<feature type="binding site" evidence="6">
    <location>
        <position position="175"/>
    </location>
    <ligand>
        <name>NAD(+)</name>
        <dbReference type="ChEBI" id="CHEBI:57540"/>
    </ligand>
</feature>
<feature type="binding site" evidence="6">
    <location>
        <begin position="145"/>
        <end position="146"/>
    </location>
    <ligand>
        <name>NAD(+)</name>
        <dbReference type="ChEBI" id="CHEBI:57540"/>
    </ligand>
</feature>
<evidence type="ECO:0000256" key="6">
    <source>
        <dbReference type="HAMAP-Rule" id="MF_00361"/>
    </source>
</evidence>
<keyword evidence="6" id="KW-0547">Nucleotide-binding</keyword>
<feature type="binding site" evidence="6">
    <location>
        <begin position="75"/>
        <end position="76"/>
    </location>
    <ligand>
        <name>NAD(+)</name>
        <dbReference type="ChEBI" id="CHEBI:57540"/>
    </ligand>
</feature>
<comment type="similarity">
    <text evidence="6">Belongs to the NAD kinase family.</text>
</comment>
<feature type="binding site" evidence="6">
    <location>
        <position position="245"/>
    </location>
    <ligand>
        <name>NAD(+)</name>
        <dbReference type="ChEBI" id="CHEBI:57540"/>
    </ligand>
</feature>
<accession>A0A134B1R5</accession>
<evidence type="ECO:0000313" key="8">
    <source>
        <dbReference type="Proteomes" id="UP000070224"/>
    </source>
</evidence>
<evidence type="ECO:0000256" key="4">
    <source>
        <dbReference type="ARBA" id="ARBA00023027"/>
    </source>
</evidence>
<keyword evidence="3 6" id="KW-0521">NADP</keyword>
<keyword evidence="6" id="KW-0067">ATP-binding</keyword>
<evidence type="ECO:0000256" key="1">
    <source>
        <dbReference type="ARBA" id="ARBA00022679"/>
    </source>
</evidence>
<dbReference type="InterPro" id="IPR016064">
    <property type="entry name" value="NAD/diacylglycerol_kinase_sf"/>
</dbReference>
<evidence type="ECO:0000313" key="7">
    <source>
        <dbReference type="EMBL" id="KXB73880.1"/>
    </source>
</evidence>
<comment type="caution">
    <text evidence="7">The sequence shown here is derived from an EMBL/GenBank/DDBJ whole genome shotgun (WGS) entry which is preliminary data.</text>
</comment>
<dbReference type="OrthoDB" id="9774737at2"/>
<keyword evidence="8" id="KW-1185">Reference proteome</keyword>
<comment type="cofactor">
    <cofactor evidence="6">
        <name>a divalent metal cation</name>
        <dbReference type="ChEBI" id="CHEBI:60240"/>
    </cofactor>
</comment>
<comment type="function">
    <text evidence="6">Involved in the regulation of the intracellular balance of NAD and NADP, and is a key enzyme in the biosynthesis of NADP. Catalyzes specifically the phosphorylation on 2'-hydroxyl of the adenosine moiety of NAD to yield NADP.</text>
</comment>